<accession>A0AB40AMY9</accession>
<dbReference type="InterPro" id="IPR036291">
    <property type="entry name" value="NAD(P)-bd_dom_sf"/>
</dbReference>
<keyword evidence="1" id="KW-1185">Reference proteome</keyword>
<dbReference type="Gene3D" id="3.40.50.720">
    <property type="entry name" value="NAD(P)-binding Rossmann-like Domain"/>
    <property type="match status" value="1"/>
</dbReference>
<sequence>MMKPLLLTTNPFSYIYNQSLHSLKRCERPKNLRKEEEKKRRREEEMGVLRSMVSLGAEMEELRRTLRSEIAVSDAGAWKRGKDGMTVKETRDKCVEEGMMICVTSGVSFLGFALVNSLLSRGYFVKLLVETQEDLDKLREMDMFGEDRRDRVYAVMANLMDLESLCSAFEGCVAVFHTSAFTDPSGVSGYTVSIINHEIHLLVFNHERKKNEISTFML</sequence>
<evidence type="ECO:0000313" key="1">
    <source>
        <dbReference type="Proteomes" id="UP001515500"/>
    </source>
</evidence>
<organism evidence="1 2">
    <name type="scientific">Dioscorea cayennensis subsp. rotundata</name>
    <name type="common">White Guinea yam</name>
    <name type="synonym">Dioscorea rotundata</name>
    <dbReference type="NCBI Taxonomy" id="55577"/>
    <lineage>
        <taxon>Eukaryota</taxon>
        <taxon>Viridiplantae</taxon>
        <taxon>Streptophyta</taxon>
        <taxon>Embryophyta</taxon>
        <taxon>Tracheophyta</taxon>
        <taxon>Spermatophyta</taxon>
        <taxon>Magnoliopsida</taxon>
        <taxon>Liliopsida</taxon>
        <taxon>Dioscoreales</taxon>
        <taxon>Dioscoreaceae</taxon>
        <taxon>Dioscorea</taxon>
    </lineage>
</organism>
<dbReference type="GO" id="GO:0005737">
    <property type="term" value="C:cytoplasm"/>
    <property type="evidence" value="ECO:0007669"/>
    <property type="project" value="TreeGrafter"/>
</dbReference>
<dbReference type="PANTHER" id="PTHR48079:SF6">
    <property type="entry name" value="NAD(P)-BINDING DOMAIN-CONTAINING PROTEIN-RELATED"/>
    <property type="match status" value="1"/>
</dbReference>
<dbReference type="AlphaFoldDB" id="A0AB40AMY9"/>
<dbReference type="PANTHER" id="PTHR48079">
    <property type="entry name" value="PROTEIN YEEZ"/>
    <property type="match status" value="1"/>
</dbReference>
<proteinExistence type="predicted"/>
<dbReference type="SUPFAM" id="SSF51735">
    <property type="entry name" value="NAD(P)-binding Rossmann-fold domains"/>
    <property type="match status" value="1"/>
</dbReference>
<protein>
    <submittedName>
        <fullName evidence="2">Cinnamoyl-CoA reductase-like SNL6</fullName>
    </submittedName>
</protein>
<dbReference type="Proteomes" id="UP001515500">
    <property type="component" value="Chromosome 20"/>
</dbReference>
<dbReference type="GeneID" id="120251792"/>
<dbReference type="RefSeq" id="XP_039116375.1">
    <property type="nucleotide sequence ID" value="XM_039260441.1"/>
</dbReference>
<name>A0AB40AMY9_DIOCR</name>
<gene>
    <name evidence="2" type="primary">LOC120251792</name>
</gene>
<dbReference type="InterPro" id="IPR051783">
    <property type="entry name" value="NAD(P)-dependent_oxidoreduct"/>
</dbReference>
<dbReference type="GO" id="GO:0004029">
    <property type="term" value="F:aldehyde dehydrogenase (NAD+) activity"/>
    <property type="evidence" value="ECO:0007669"/>
    <property type="project" value="TreeGrafter"/>
</dbReference>
<reference evidence="2" key="1">
    <citation type="submission" date="2025-08" db="UniProtKB">
        <authorList>
            <consortium name="RefSeq"/>
        </authorList>
    </citation>
    <scope>IDENTIFICATION</scope>
</reference>
<evidence type="ECO:0000313" key="2">
    <source>
        <dbReference type="RefSeq" id="XP_039116375.1"/>
    </source>
</evidence>